<feature type="region of interest" description="Disordered" evidence="1">
    <location>
        <begin position="353"/>
        <end position="378"/>
    </location>
</feature>
<evidence type="ECO:0000256" key="1">
    <source>
        <dbReference type="SAM" id="MobiDB-lite"/>
    </source>
</evidence>
<organism evidence="2 3">
    <name type="scientific">Stylophora pistillata</name>
    <name type="common">Smooth cauliflower coral</name>
    <dbReference type="NCBI Taxonomy" id="50429"/>
    <lineage>
        <taxon>Eukaryota</taxon>
        <taxon>Metazoa</taxon>
        <taxon>Cnidaria</taxon>
        <taxon>Anthozoa</taxon>
        <taxon>Hexacorallia</taxon>
        <taxon>Scleractinia</taxon>
        <taxon>Astrocoeniina</taxon>
        <taxon>Pocilloporidae</taxon>
        <taxon>Stylophora</taxon>
    </lineage>
</organism>
<dbReference type="OrthoDB" id="5975409at2759"/>
<evidence type="ECO:0000313" key="2">
    <source>
        <dbReference type="EMBL" id="PFX33784.1"/>
    </source>
</evidence>
<sequence length="707" mass="80628">MNLHLEGEIIYGNYESHHRNTTEKATDQDKEMSIKVSGFPILQIGSNSTLCQVPTCKCCSKTCPTSSDEENDPVTKIQEIEDSRTTPILGKLSFVLSPMPVIPKRGCMNTSVYIELMTELLNLRREGNFVVHEQKIRENLARKSPEEPVDVDMEASLQISRAMAFFFQNNVTGAKRILKHVLKLEPQLKNPGILIGRALNLLTPVYRDQGKFGIAMRCKEKAQKVLELQDSHEDKAELYQSYGALLNSLPTSNITRETRKAEVYQSYELACSWRAYSRASFSTHSSDENVHLYLEGEITYGNCESHHMDSTEKARDRDEEMRKYQKVLCIKFAGFSIIQSGFKSRALCYSKNCPTSSDEENGPVTKTQEGKENSEGTQVDSILGKLSTVHSPMPVIPKRGCMNFSSYIVLITKLHDLQDKGNFVAHDQIIREQLERKSPEDVDMEVSLQIERAMAFYFQNNVKDAKRILKFVLKLEPQLKNPGILTGRALNLLTAVYKRQSKFGNAMRCVQEAQMALELQDSREDKAELYHSYGALLNSLPPANISRDTRKTKAYKSYELACQYTVNNREYINVKMAALLLKSCSQAANNNAHICKEDVMKAKRHLDLIEVRTADGNMALGTQIKHLLLRSDQYCFEQNIAMAIEKAEEARELIHRYRFELERDSAEKRISRLSDMRRQEKREWVCSEWCSSSEYQPDSEGDSSCLE</sequence>
<comment type="caution">
    <text evidence="2">The sequence shown here is derived from an EMBL/GenBank/DDBJ whole genome shotgun (WGS) entry which is preliminary data.</text>
</comment>
<dbReference type="InterPro" id="IPR011990">
    <property type="entry name" value="TPR-like_helical_dom_sf"/>
</dbReference>
<dbReference type="SUPFAM" id="SSF48452">
    <property type="entry name" value="TPR-like"/>
    <property type="match status" value="1"/>
</dbReference>
<keyword evidence="3" id="KW-1185">Reference proteome</keyword>
<gene>
    <name evidence="2" type="ORF">AWC38_SpisGene1391</name>
</gene>
<dbReference type="Gene3D" id="1.25.40.10">
    <property type="entry name" value="Tetratricopeptide repeat domain"/>
    <property type="match status" value="1"/>
</dbReference>
<reference evidence="3" key="1">
    <citation type="journal article" date="2017" name="bioRxiv">
        <title>Comparative analysis of the genomes of Stylophora pistillata and Acropora digitifera provides evidence for extensive differences between species of corals.</title>
        <authorList>
            <person name="Voolstra C.R."/>
            <person name="Li Y."/>
            <person name="Liew Y.J."/>
            <person name="Baumgarten S."/>
            <person name="Zoccola D."/>
            <person name="Flot J.-F."/>
            <person name="Tambutte S."/>
            <person name="Allemand D."/>
            <person name="Aranda M."/>
        </authorList>
    </citation>
    <scope>NUCLEOTIDE SEQUENCE [LARGE SCALE GENOMIC DNA]</scope>
</reference>
<dbReference type="Proteomes" id="UP000225706">
    <property type="component" value="Unassembled WGS sequence"/>
</dbReference>
<evidence type="ECO:0000313" key="3">
    <source>
        <dbReference type="Proteomes" id="UP000225706"/>
    </source>
</evidence>
<name>A0A2B4SSY3_STYPI</name>
<proteinExistence type="predicted"/>
<protein>
    <submittedName>
        <fullName evidence="2">Uncharacterized protein</fullName>
    </submittedName>
</protein>
<dbReference type="EMBL" id="LSMT01000009">
    <property type="protein sequence ID" value="PFX33784.1"/>
    <property type="molecule type" value="Genomic_DNA"/>
</dbReference>
<accession>A0A2B4SSY3</accession>
<dbReference type="AlphaFoldDB" id="A0A2B4SSY3"/>